<evidence type="ECO:0000313" key="3">
    <source>
        <dbReference type="Proteomes" id="UP001155241"/>
    </source>
</evidence>
<reference evidence="2" key="1">
    <citation type="submission" date="2022-06" db="EMBL/GenBank/DDBJ databases">
        <title>Aeoliella straminimaris, a novel planctomycete from sediments.</title>
        <authorList>
            <person name="Vitorino I.R."/>
            <person name="Lage O.M."/>
        </authorList>
    </citation>
    <scope>NUCLEOTIDE SEQUENCE</scope>
    <source>
        <strain evidence="2">ICT_H6.2</strain>
    </source>
</reference>
<accession>A0A9X2FJE9</accession>
<evidence type="ECO:0000259" key="1">
    <source>
        <dbReference type="Pfam" id="PF07596"/>
    </source>
</evidence>
<dbReference type="Gene3D" id="3.30.700.10">
    <property type="entry name" value="Glycoprotein, Type 4 Pilin"/>
    <property type="match status" value="1"/>
</dbReference>
<name>A0A9X2FJE9_9BACT</name>
<gene>
    <name evidence="2" type="ORF">NG895_24505</name>
</gene>
<dbReference type="EMBL" id="JAMXLR010000089">
    <property type="protein sequence ID" value="MCO6047071.1"/>
    <property type="molecule type" value="Genomic_DNA"/>
</dbReference>
<sequence length="328" mass="35795">MIAIIGILVALLLPAIQSAREAARRSDCKNKLKQLGIAALNHHDVHKHFPTGGWGWRYAGDSDGGYGRKQPGGWYFNILEFGELGSIRDLGSDGDYSAITPNQKLMAKQRIETTVSLFICPSRRGGGVYPYVRTDGSEYYNADRPEVLGRNDFAANSGSKFPGSIWEGPRQRSTTMPEPPDYSDFTTYSTTKGHVSLRGNGVVLGMSEVKMAQITDGTSQVLLFGEKHIPYGEYDTGTFPGNDQGWDLGFDTDVCRWTKFPPLADGTDFPPNITGEDRVSVFGSAHPAGCQFVLCDGSVHTVTYDVDPDTFVLLGSIADGQVVDQSEY</sequence>
<dbReference type="AlphaFoldDB" id="A0A9X2FJE9"/>
<dbReference type="NCBIfam" id="TIGR04294">
    <property type="entry name" value="pre_pil_HX9DG"/>
    <property type="match status" value="1"/>
</dbReference>
<dbReference type="InterPro" id="IPR011453">
    <property type="entry name" value="DUF1559"/>
</dbReference>
<comment type="caution">
    <text evidence="2">The sequence shown here is derived from an EMBL/GenBank/DDBJ whole genome shotgun (WGS) entry which is preliminary data.</text>
</comment>
<protein>
    <submittedName>
        <fullName evidence="2">DUF1559 domain-containing protein</fullName>
    </submittedName>
</protein>
<dbReference type="RefSeq" id="WP_252855184.1">
    <property type="nucleotide sequence ID" value="NZ_JAMXLR010000089.1"/>
</dbReference>
<keyword evidence="3" id="KW-1185">Reference proteome</keyword>
<proteinExistence type="predicted"/>
<dbReference type="InterPro" id="IPR045584">
    <property type="entry name" value="Pilin-like"/>
</dbReference>
<dbReference type="SUPFAM" id="SSF54523">
    <property type="entry name" value="Pili subunits"/>
    <property type="match status" value="1"/>
</dbReference>
<dbReference type="PANTHER" id="PTHR30093:SF2">
    <property type="entry name" value="TYPE II SECRETION SYSTEM PROTEIN H"/>
    <property type="match status" value="1"/>
</dbReference>
<dbReference type="Pfam" id="PF07596">
    <property type="entry name" value="SBP_bac_10"/>
    <property type="match status" value="1"/>
</dbReference>
<feature type="domain" description="DUF1559" evidence="1">
    <location>
        <begin position="17"/>
        <end position="308"/>
    </location>
</feature>
<dbReference type="Proteomes" id="UP001155241">
    <property type="component" value="Unassembled WGS sequence"/>
</dbReference>
<dbReference type="PANTHER" id="PTHR30093">
    <property type="entry name" value="GENERAL SECRETION PATHWAY PROTEIN G"/>
    <property type="match status" value="1"/>
</dbReference>
<evidence type="ECO:0000313" key="2">
    <source>
        <dbReference type="EMBL" id="MCO6047071.1"/>
    </source>
</evidence>
<organism evidence="2 3">
    <name type="scientific">Aeoliella straminimaris</name>
    <dbReference type="NCBI Taxonomy" id="2954799"/>
    <lineage>
        <taxon>Bacteria</taxon>
        <taxon>Pseudomonadati</taxon>
        <taxon>Planctomycetota</taxon>
        <taxon>Planctomycetia</taxon>
        <taxon>Pirellulales</taxon>
        <taxon>Lacipirellulaceae</taxon>
        <taxon>Aeoliella</taxon>
    </lineage>
</organism>
<dbReference type="InterPro" id="IPR027558">
    <property type="entry name" value="Pre_pil_HX9DG_C"/>
</dbReference>